<dbReference type="RefSeq" id="WP_085303502.1">
    <property type="nucleotide sequence ID" value="NZ_AP022594.1"/>
</dbReference>
<evidence type="ECO:0000313" key="3">
    <source>
        <dbReference type="EMBL" id="OSC33925.1"/>
    </source>
</evidence>
<sequence>MTYPPGTPGYPPAQSPGSYGAPSASSASAFGAPDARDNKLPLILGAVVAVLGLLVFLSGFAPRMVIESAYSGSMDRSGLDFDTALAVIAGLLAAVGLVPAKDADGKGARSFTPVVAVLAVTSMLWVVSNAFTSQFDSAKVGWGLWLALVLVVLQAFAAVAALLLETGIISAPAPKPSYPQYSPYGQYAPQSAPAGYYSQPGQPGQPAQQPGQPGQSAQAPGADQQTVVHSPYQSQPGGYSANPQHAQNHAASTPPTGFPGYSGSSGAGSAGSESGSAGSADNAGSAGPTPS</sequence>
<feature type="region of interest" description="Disordered" evidence="1">
    <location>
        <begin position="192"/>
        <end position="291"/>
    </location>
</feature>
<keyword evidence="2" id="KW-0812">Transmembrane</keyword>
<name>A0A7I7SI93_9MYCO</name>
<feature type="region of interest" description="Disordered" evidence="1">
    <location>
        <begin position="1"/>
        <end position="21"/>
    </location>
</feature>
<dbReference type="EMBL" id="NCXO01000015">
    <property type="protein sequence ID" value="OSC33925.1"/>
    <property type="molecule type" value="Genomic_DNA"/>
</dbReference>
<feature type="transmembrane region" description="Helical" evidence="2">
    <location>
        <begin position="81"/>
        <end position="99"/>
    </location>
</feature>
<protein>
    <submittedName>
        <fullName evidence="3">Uncharacterized protein</fullName>
    </submittedName>
</protein>
<proteinExistence type="predicted"/>
<feature type="transmembrane region" description="Helical" evidence="2">
    <location>
        <begin position="111"/>
        <end position="131"/>
    </location>
</feature>
<feature type="compositionally biased region" description="Low complexity" evidence="1">
    <location>
        <begin position="270"/>
        <end position="291"/>
    </location>
</feature>
<evidence type="ECO:0000313" key="4">
    <source>
        <dbReference type="Proteomes" id="UP000193577"/>
    </source>
</evidence>
<feature type="compositionally biased region" description="Polar residues" evidence="1">
    <location>
        <begin position="226"/>
        <end position="255"/>
    </location>
</feature>
<dbReference type="InterPro" id="IPR035166">
    <property type="entry name" value="DUF5336"/>
</dbReference>
<reference evidence="3 4" key="1">
    <citation type="submission" date="2017-04" db="EMBL/GenBank/DDBJ databases">
        <title>The new phylogeny of genus Mycobacterium.</title>
        <authorList>
            <person name="Tortoli E."/>
            <person name="Trovato A."/>
            <person name="Cirillo D.M."/>
        </authorList>
    </citation>
    <scope>NUCLEOTIDE SEQUENCE [LARGE SCALE GENOMIC DNA]</scope>
    <source>
        <strain evidence="3 4">KCTC 19819</strain>
    </source>
</reference>
<feature type="compositionally biased region" description="Pro residues" evidence="1">
    <location>
        <begin position="1"/>
        <end position="14"/>
    </location>
</feature>
<feature type="transmembrane region" description="Helical" evidence="2">
    <location>
        <begin position="143"/>
        <end position="164"/>
    </location>
</feature>
<accession>A0A7I7SI93</accession>
<feature type="transmembrane region" description="Helical" evidence="2">
    <location>
        <begin position="40"/>
        <end position="61"/>
    </location>
</feature>
<comment type="caution">
    <text evidence="3">The sequence shown here is derived from an EMBL/GenBank/DDBJ whole genome shotgun (WGS) entry which is preliminary data.</text>
</comment>
<gene>
    <name evidence="3" type="ORF">B8W67_08775</name>
</gene>
<dbReference type="Pfam" id="PF17270">
    <property type="entry name" value="DUF5336"/>
    <property type="match status" value="1"/>
</dbReference>
<keyword evidence="2" id="KW-1133">Transmembrane helix</keyword>
<dbReference type="Proteomes" id="UP000193577">
    <property type="component" value="Unassembled WGS sequence"/>
</dbReference>
<keyword evidence="2" id="KW-0472">Membrane</keyword>
<dbReference type="AlphaFoldDB" id="A0A7I7SI93"/>
<evidence type="ECO:0000256" key="2">
    <source>
        <dbReference type="SAM" id="Phobius"/>
    </source>
</evidence>
<evidence type="ECO:0000256" key="1">
    <source>
        <dbReference type="SAM" id="MobiDB-lite"/>
    </source>
</evidence>
<keyword evidence="4" id="KW-1185">Reference proteome</keyword>
<feature type="compositionally biased region" description="Low complexity" evidence="1">
    <location>
        <begin position="192"/>
        <end position="225"/>
    </location>
</feature>
<organism evidence="3 4">
    <name type="scientific">Mycolicibacillus koreensis</name>
    <dbReference type="NCBI Taxonomy" id="1069220"/>
    <lineage>
        <taxon>Bacteria</taxon>
        <taxon>Bacillati</taxon>
        <taxon>Actinomycetota</taxon>
        <taxon>Actinomycetes</taxon>
        <taxon>Mycobacteriales</taxon>
        <taxon>Mycobacteriaceae</taxon>
        <taxon>Mycolicibacillus</taxon>
    </lineage>
</organism>